<dbReference type="Proteomes" id="UP001558652">
    <property type="component" value="Unassembled WGS sequence"/>
</dbReference>
<sequence>MASKRRNMFYKNKNLETTEIAWISVAVAVMDENTSRSEDDTGEELEDSSSSTATTAVGNLSSQGPVGDLLSDSLDVNFPLLFESQLVCCESANRTVAETCSDEQLKTGDDGLLELFQSIDSTLIRNRLKSKK</sequence>
<organism evidence="2 3">
    <name type="scientific">Ranatra chinensis</name>
    <dbReference type="NCBI Taxonomy" id="642074"/>
    <lineage>
        <taxon>Eukaryota</taxon>
        <taxon>Metazoa</taxon>
        <taxon>Ecdysozoa</taxon>
        <taxon>Arthropoda</taxon>
        <taxon>Hexapoda</taxon>
        <taxon>Insecta</taxon>
        <taxon>Pterygota</taxon>
        <taxon>Neoptera</taxon>
        <taxon>Paraneoptera</taxon>
        <taxon>Hemiptera</taxon>
        <taxon>Heteroptera</taxon>
        <taxon>Panheteroptera</taxon>
        <taxon>Nepomorpha</taxon>
        <taxon>Nepidae</taxon>
        <taxon>Ranatrinae</taxon>
        <taxon>Ranatra</taxon>
    </lineage>
</organism>
<evidence type="ECO:0000313" key="3">
    <source>
        <dbReference type="Proteomes" id="UP001558652"/>
    </source>
</evidence>
<accession>A0ABD0YWP8</accession>
<proteinExistence type="predicted"/>
<comment type="caution">
    <text evidence="2">The sequence shown here is derived from an EMBL/GenBank/DDBJ whole genome shotgun (WGS) entry which is preliminary data.</text>
</comment>
<name>A0ABD0YWP8_9HEMI</name>
<protein>
    <submittedName>
        <fullName evidence="2">Uncharacterized protein</fullName>
    </submittedName>
</protein>
<evidence type="ECO:0000256" key="1">
    <source>
        <dbReference type="SAM" id="MobiDB-lite"/>
    </source>
</evidence>
<dbReference type="AlphaFoldDB" id="A0ABD0YWP8"/>
<feature type="compositionally biased region" description="Polar residues" evidence="1">
    <location>
        <begin position="48"/>
        <end position="62"/>
    </location>
</feature>
<evidence type="ECO:0000313" key="2">
    <source>
        <dbReference type="EMBL" id="KAL1131002.1"/>
    </source>
</evidence>
<keyword evidence="3" id="KW-1185">Reference proteome</keyword>
<dbReference type="EMBL" id="JBFDAA010000007">
    <property type="protein sequence ID" value="KAL1131002.1"/>
    <property type="molecule type" value="Genomic_DNA"/>
</dbReference>
<reference evidence="2 3" key="1">
    <citation type="submission" date="2024-07" db="EMBL/GenBank/DDBJ databases">
        <title>Chromosome-level genome assembly of the water stick insect Ranatra chinensis (Heteroptera: Nepidae).</title>
        <authorList>
            <person name="Liu X."/>
        </authorList>
    </citation>
    <scope>NUCLEOTIDE SEQUENCE [LARGE SCALE GENOMIC DNA]</scope>
    <source>
        <strain evidence="2">Cailab_2021Rc</strain>
        <tissue evidence="2">Muscle</tissue>
    </source>
</reference>
<feature type="region of interest" description="Disordered" evidence="1">
    <location>
        <begin position="33"/>
        <end position="62"/>
    </location>
</feature>
<gene>
    <name evidence="2" type="ORF">AAG570_012241</name>
</gene>